<protein>
    <submittedName>
        <fullName evidence="2">Uncharacterized protein</fullName>
    </submittedName>
</protein>
<evidence type="ECO:0000313" key="3">
    <source>
        <dbReference type="Proteomes" id="UP000778523"/>
    </source>
</evidence>
<proteinExistence type="predicted"/>
<dbReference type="EMBL" id="JABCSC020000003">
    <property type="protein sequence ID" value="NSL55764.1"/>
    <property type="molecule type" value="Genomic_DNA"/>
</dbReference>
<dbReference type="Proteomes" id="UP000778523">
    <property type="component" value="Unassembled WGS sequence"/>
</dbReference>
<feature type="chain" id="PRO_5046639841" evidence="1">
    <location>
        <begin position="19"/>
        <end position="152"/>
    </location>
</feature>
<accession>A0ABX2IM57</accession>
<keyword evidence="1" id="KW-0732">Signal</keyword>
<keyword evidence="3" id="KW-1185">Reference proteome</keyword>
<name>A0ABX2IM57_9RHOO</name>
<comment type="caution">
    <text evidence="2">The sequence shown here is derived from an EMBL/GenBank/DDBJ whole genome shotgun (WGS) entry which is preliminary data.</text>
</comment>
<gene>
    <name evidence="2" type="ORF">HJ583_012065</name>
</gene>
<feature type="signal peptide" evidence="1">
    <location>
        <begin position="1"/>
        <end position="18"/>
    </location>
</feature>
<organism evidence="2 3">
    <name type="scientific">Uliginosibacterium aquaticum</name>
    <dbReference type="NCBI Taxonomy" id="2731212"/>
    <lineage>
        <taxon>Bacteria</taxon>
        <taxon>Pseudomonadati</taxon>
        <taxon>Pseudomonadota</taxon>
        <taxon>Betaproteobacteria</taxon>
        <taxon>Rhodocyclales</taxon>
        <taxon>Zoogloeaceae</taxon>
        <taxon>Uliginosibacterium</taxon>
    </lineage>
</organism>
<dbReference type="RefSeq" id="WP_170022160.1">
    <property type="nucleotide sequence ID" value="NZ_JABCSC020000003.1"/>
</dbReference>
<sequence>MRIPILLAALLASASIQAQTPPMPKLLPLTTTDIPQECGCSFGVKKGETLMFWSWENDKQHALIREEGGGLRSLRLFSEKYFPAQHEPPRPGERMTLQLSYGNWSIQSASEVTRACSPKAKSCAGTDYRNLMVLQWAGRQRLELKGWAHCGC</sequence>
<reference evidence="2 3" key="1">
    <citation type="submission" date="2020-06" db="EMBL/GenBank/DDBJ databases">
        <title>Draft genome of Uliginosibacterium sp. IMCC34675.</title>
        <authorList>
            <person name="Song J."/>
        </authorList>
    </citation>
    <scope>NUCLEOTIDE SEQUENCE [LARGE SCALE GENOMIC DNA]</scope>
    <source>
        <strain evidence="2 3">IMCC34675</strain>
    </source>
</reference>
<evidence type="ECO:0000256" key="1">
    <source>
        <dbReference type="SAM" id="SignalP"/>
    </source>
</evidence>
<evidence type="ECO:0000313" key="2">
    <source>
        <dbReference type="EMBL" id="NSL55764.1"/>
    </source>
</evidence>